<evidence type="ECO:0000256" key="1">
    <source>
        <dbReference type="SAM" id="MobiDB-lite"/>
    </source>
</evidence>
<feature type="region of interest" description="Disordered" evidence="1">
    <location>
        <begin position="133"/>
        <end position="168"/>
    </location>
</feature>
<sequence>MRIRATKPEFWRSKTIAALTWETRFVLKGLESYVDDNGVGKDDIETIASDVFGRDLARNPRDTLARLTEAISVLHKHGLIARYSIEGEELLYIDKWKDLQRIDKPGRGRFPRPDGTKEYEEVVNTASYKGIRDTLASPPVKEAPVTGEQGNRGTGEQPSSSDADASDGKGLAPDVIRLCELLATLVRANGHKVGTVGATWWRSCERLIRIDGYKPEQIENVMRWATENEFWAANIRSMPTLRDKFSTLRMKAIAEWKANGDTGASRPTAVEANLANFNAIYGGDPNELEGSAPAPDPGVRD</sequence>
<feature type="compositionally biased region" description="Polar residues" evidence="1">
    <location>
        <begin position="148"/>
        <end position="158"/>
    </location>
</feature>
<name>A0A9X2ISE0_9MICO</name>
<accession>A0A9X2ISE0</accession>
<dbReference type="RefSeq" id="WP_251943585.1">
    <property type="nucleotide sequence ID" value="NZ_JAMRYM010000005.1"/>
</dbReference>
<dbReference type="Proteomes" id="UP001155240">
    <property type="component" value="Unassembled WGS sequence"/>
</dbReference>
<organism evidence="2 3">
    <name type="scientific">Rathayibacter rubneri</name>
    <dbReference type="NCBI Taxonomy" id="2950106"/>
    <lineage>
        <taxon>Bacteria</taxon>
        <taxon>Bacillati</taxon>
        <taxon>Actinomycetota</taxon>
        <taxon>Actinomycetes</taxon>
        <taxon>Micrococcales</taxon>
        <taxon>Microbacteriaceae</taxon>
        <taxon>Rathayibacter</taxon>
    </lineage>
</organism>
<evidence type="ECO:0000313" key="2">
    <source>
        <dbReference type="EMBL" id="MCM6761413.1"/>
    </source>
</evidence>
<proteinExistence type="predicted"/>
<dbReference type="AlphaFoldDB" id="A0A9X2ISE0"/>
<reference evidence="2" key="1">
    <citation type="submission" date="2022-06" db="EMBL/GenBank/DDBJ databases">
        <title>Whole genome shotgun sequencing (WGS) of Rathayibacter sp. ZW T2_19, isolated from stored onions (Allium cepa).</title>
        <authorList>
            <person name="Stoll D.A."/>
            <person name="Huch M."/>
        </authorList>
    </citation>
    <scope>NUCLEOTIDE SEQUENCE</scope>
    <source>
        <strain evidence="2">ZW T2_19</strain>
    </source>
</reference>
<comment type="caution">
    <text evidence="2">The sequence shown here is derived from an EMBL/GenBank/DDBJ whole genome shotgun (WGS) entry which is preliminary data.</text>
</comment>
<keyword evidence="3" id="KW-1185">Reference proteome</keyword>
<dbReference type="EMBL" id="JAMRYM010000005">
    <property type="protein sequence ID" value="MCM6761413.1"/>
    <property type="molecule type" value="Genomic_DNA"/>
</dbReference>
<protein>
    <submittedName>
        <fullName evidence="2">Uncharacterized protein</fullName>
    </submittedName>
</protein>
<evidence type="ECO:0000313" key="3">
    <source>
        <dbReference type="Proteomes" id="UP001155240"/>
    </source>
</evidence>
<gene>
    <name evidence="2" type="ORF">NB037_03190</name>
</gene>